<dbReference type="Gene3D" id="3.40.630.30">
    <property type="match status" value="1"/>
</dbReference>
<dbReference type="InterPro" id="IPR050276">
    <property type="entry name" value="MshD_Acetyltransferase"/>
</dbReference>
<proteinExistence type="predicted"/>
<dbReference type="KEGG" id="pxv:FXF36_05345"/>
<reference evidence="3" key="1">
    <citation type="submission" date="2019-08" db="EMBL/GenBank/DDBJ databases">
        <title>Complete Genome Sequence of the Polysaccharide-Degrading Rumen Bacterium Pseudobutyrivibrio xylanivorans MA3014.</title>
        <authorList>
            <person name="Palevich N."/>
            <person name="Maclean P.H."/>
            <person name="Kelly W.J."/>
            <person name="Leahy S.C."/>
            <person name="Rakonjac J."/>
            <person name="Attwood G.T."/>
        </authorList>
    </citation>
    <scope>NUCLEOTIDE SEQUENCE [LARGE SCALE GENOMIC DNA]</scope>
    <source>
        <strain evidence="3">MA3014</strain>
    </source>
</reference>
<dbReference type="PROSITE" id="PS51186">
    <property type="entry name" value="GNAT"/>
    <property type="match status" value="1"/>
</dbReference>
<dbReference type="Pfam" id="PF00583">
    <property type="entry name" value="Acetyltransf_1"/>
    <property type="match status" value="1"/>
</dbReference>
<dbReference type="RefSeq" id="WP_151622814.1">
    <property type="nucleotide sequence ID" value="NZ_CP043028.1"/>
</dbReference>
<dbReference type="OrthoDB" id="2000632at2"/>
<dbReference type="InterPro" id="IPR000182">
    <property type="entry name" value="GNAT_dom"/>
</dbReference>
<dbReference type="InterPro" id="IPR016181">
    <property type="entry name" value="Acyl_CoA_acyltransferase"/>
</dbReference>
<dbReference type="AlphaFoldDB" id="A0A5P6VTY9"/>
<dbReference type="SUPFAM" id="SSF55729">
    <property type="entry name" value="Acyl-CoA N-acyltransferases (Nat)"/>
    <property type="match status" value="1"/>
</dbReference>
<protein>
    <submittedName>
        <fullName evidence="2">GNAT family N-acetyltransferase</fullName>
    </submittedName>
</protein>
<evidence type="ECO:0000313" key="3">
    <source>
        <dbReference type="Proteomes" id="UP000327030"/>
    </source>
</evidence>
<accession>A0A5P6VTY9</accession>
<organism evidence="2 3">
    <name type="scientific">Pseudobutyrivibrio xylanivorans</name>
    <dbReference type="NCBI Taxonomy" id="185007"/>
    <lineage>
        <taxon>Bacteria</taxon>
        <taxon>Bacillati</taxon>
        <taxon>Bacillota</taxon>
        <taxon>Clostridia</taxon>
        <taxon>Lachnospirales</taxon>
        <taxon>Lachnospiraceae</taxon>
        <taxon>Pseudobutyrivibrio</taxon>
    </lineage>
</organism>
<dbReference type="PANTHER" id="PTHR43617">
    <property type="entry name" value="L-AMINO ACID N-ACETYLTRANSFERASE"/>
    <property type="match status" value="1"/>
</dbReference>
<name>A0A5P6VTY9_PSEXY</name>
<sequence>MVMRVIEKATTKDKDEILKLYKSQLGRKYCPWNEDYPSMETIDFDLSRDALLVMRQEGKIIAAISVDDDEEVNNLECWTSELQPGGELSRLAVSPDCQSKGLAKEMIEKGLEELKDRSYKSLHFLVNRHNLKALKCYSAFPFNKVGECEIYEQPMLCYEMEL</sequence>
<gene>
    <name evidence="2" type="ORF">FXF36_05345</name>
</gene>
<dbReference type="CDD" id="cd04301">
    <property type="entry name" value="NAT_SF"/>
    <property type="match status" value="1"/>
</dbReference>
<dbReference type="EMBL" id="CP043028">
    <property type="protein sequence ID" value="QFJ54321.1"/>
    <property type="molecule type" value="Genomic_DNA"/>
</dbReference>
<evidence type="ECO:0000313" key="2">
    <source>
        <dbReference type="EMBL" id="QFJ54321.1"/>
    </source>
</evidence>
<dbReference type="Proteomes" id="UP000327030">
    <property type="component" value="Chromosome 1"/>
</dbReference>
<evidence type="ECO:0000259" key="1">
    <source>
        <dbReference type="PROSITE" id="PS51186"/>
    </source>
</evidence>
<dbReference type="GO" id="GO:0016747">
    <property type="term" value="F:acyltransferase activity, transferring groups other than amino-acyl groups"/>
    <property type="evidence" value="ECO:0007669"/>
    <property type="project" value="InterPro"/>
</dbReference>
<feature type="domain" description="N-acetyltransferase" evidence="1">
    <location>
        <begin position="4"/>
        <end position="162"/>
    </location>
</feature>